<dbReference type="AlphaFoldDB" id="A0A2V1CXS8"/>
<sequence length="69" mass="7764">MATDVLPNSANTVAKSVAGLYELDREIVKKKLEFAVSRIHLSLDCWSSPNRKTFLGIVAHFVDDTFQLR</sequence>
<organism evidence="1 2">
    <name type="scientific">Periconia macrospinosa</name>
    <dbReference type="NCBI Taxonomy" id="97972"/>
    <lineage>
        <taxon>Eukaryota</taxon>
        <taxon>Fungi</taxon>
        <taxon>Dikarya</taxon>
        <taxon>Ascomycota</taxon>
        <taxon>Pezizomycotina</taxon>
        <taxon>Dothideomycetes</taxon>
        <taxon>Pleosporomycetidae</taxon>
        <taxon>Pleosporales</taxon>
        <taxon>Massarineae</taxon>
        <taxon>Periconiaceae</taxon>
        <taxon>Periconia</taxon>
    </lineage>
</organism>
<proteinExistence type="predicted"/>
<name>A0A2V1CXS8_9PLEO</name>
<dbReference type="InterPro" id="IPR012337">
    <property type="entry name" value="RNaseH-like_sf"/>
</dbReference>
<feature type="non-terminal residue" evidence="1">
    <location>
        <position position="69"/>
    </location>
</feature>
<gene>
    <name evidence="1" type="ORF">DM02DRAFT_547585</name>
</gene>
<accession>A0A2V1CXS8</accession>
<dbReference type="Proteomes" id="UP000244855">
    <property type="component" value="Unassembled WGS sequence"/>
</dbReference>
<reference evidence="1 2" key="1">
    <citation type="journal article" date="2018" name="Sci. Rep.">
        <title>Comparative genomics provides insights into the lifestyle and reveals functional heterogeneity of dark septate endophytic fungi.</title>
        <authorList>
            <person name="Knapp D.G."/>
            <person name="Nemeth J.B."/>
            <person name="Barry K."/>
            <person name="Hainaut M."/>
            <person name="Henrissat B."/>
            <person name="Johnson J."/>
            <person name="Kuo A."/>
            <person name="Lim J.H.P."/>
            <person name="Lipzen A."/>
            <person name="Nolan M."/>
            <person name="Ohm R.A."/>
            <person name="Tamas L."/>
            <person name="Grigoriev I.V."/>
            <person name="Spatafora J.W."/>
            <person name="Nagy L.G."/>
            <person name="Kovacs G.M."/>
        </authorList>
    </citation>
    <scope>NUCLEOTIDE SEQUENCE [LARGE SCALE GENOMIC DNA]</scope>
    <source>
        <strain evidence="1 2">DSE2036</strain>
    </source>
</reference>
<keyword evidence="2" id="KW-1185">Reference proteome</keyword>
<evidence type="ECO:0000313" key="2">
    <source>
        <dbReference type="Proteomes" id="UP000244855"/>
    </source>
</evidence>
<evidence type="ECO:0000313" key="1">
    <source>
        <dbReference type="EMBL" id="PVH90547.1"/>
    </source>
</evidence>
<dbReference type="SUPFAM" id="SSF53098">
    <property type="entry name" value="Ribonuclease H-like"/>
    <property type="match status" value="1"/>
</dbReference>
<dbReference type="EMBL" id="KZ806233">
    <property type="protein sequence ID" value="PVH90547.1"/>
    <property type="molecule type" value="Genomic_DNA"/>
</dbReference>
<dbReference type="OrthoDB" id="5141571at2759"/>
<evidence type="ECO:0008006" key="3">
    <source>
        <dbReference type="Google" id="ProtNLM"/>
    </source>
</evidence>
<protein>
    <recommendedName>
        <fullName evidence="3">HAT C-terminal dimerisation domain-containing protein</fullName>
    </recommendedName>
</protein>